<comment type="caution">
    <text evidence="8">The sequence shown here is derived from an EMBL/GenBank/DDBJ whole genome shotgun (WGS) entry which is preliminary data.</text>
</comment>
<evidence type="ECO:0000256" key="6">
    <source>
        <dbReference type="SAM" id="MobiDB-lite"/>
    </source>
</evidence>
<feature type="compositionally biased region" description="Basic and acidic residues" evidence="6">
    <location>
        <begin position="450"/>
        <end position="463"/>
    </location>
</feature>
<dbReference type="GO" id="GO:0005634">
    <property type="term" value="C:nucleus"/>
    <property type="evidence" value="ECO:0007669"/>
    <property type="project" value="UniProtKB-SubCell"/>
</dbReference>
<evidence type="ECO:0000256" key="2">
    <source>
        <dbReference type="ARBA" id="ARBA00022723"/>
    </source>
</evidence>
<comment type="subcellular location">
    <subcellularLocation>
        <location evidence="1">Nucleus</location>
    </subcellularLocation>
</comment>
<keyword evidence="5" id="KW-0539">Nucleus</keyword>
<organism evidence="8 9">
    <name type="scientific">Fusarium oxysporum f. sp. raphani</name>
    <dbReference type="NCBI Taxonomy" id="96318"/>
    <lineage>
        <taxon>Eukaryota</taxon>
        <taxon>Fungi</taxon>
        <taxon>Dikarya</taxon>
        <taxon>Ascomycota</taxon>
        <taxon>Pezizomycotina</taxon>
        <taxon>Sordariomycetes</taxon>
        <taxon>Hypocreomycetidae</taxon>
        <taxon>Hypocreales</taxon>
        <taxon>Nectriaceae</taxon>
        <taxon>Fusarium</taxon>
        <taxon>Fusarium oxysporum species complex</taxon>
    </lineage>
</organism>
<dbReference type="InterPro" id="IPR008906">
    <property type="entry name" value="HATC_C_dom"/>
</dbReference>
<feature type="region of interest" description="Disordered" evidence="6">
    <location>
        <begin position="434"/>
        <end position="463"/>
    </location>
</feature>
<dbReference type="AlphaFoldDB" id="A0A8J5Q040"/>
<accession>A0A8J5Q040</accession>
<dbReference type="GO" id="GO:0046983">
    <property type="term" value="F:protein dimerization activity"/>
    <property type="evidence" value="ECO:0007669"/>
    <property type="project" value="InterPro"/>
</dbReference>
<gene>
    <name evidence="8" type="ORF">Forpi1262_v012970</name>
</gene>
<proteinExistence type="predicted"/>
<evidence type="ECO:0000256" key="3">
    <source>
        <dbReference type="ARBA" id="ARBA00022771"/>
    </source>
</evidence>
<evidence type="ECO:0000259" key="7">
    <source>
        <dbReference type="Pfam" id="PF05699"/>
    </source>
</evidence>
<feature type="domain" description="HAT C-terminal dimerisation" evidence="7">
    <location>
        <begin position="631"/>
        <end position="695"/>
    </location>
</feature>
<dbReference type="EMBL" id="JAELUR010000010">
    <property type="protein sequence ID" value="KAG7426567.1"/>
    <property type="molecule type" value="Genomic_DNA"/>
</dbReference>
<dbReference type="Proteomes" id="UP000693942">
    <property type="component" value="Unassembled WGS sequence"/>
</dbReference>
<keyword evidence="3" id="KW-0863">Zinc-finger</keyword>
<keyword evidence="2" id="KW-0479">Metal-binding</keyword>
<dbReference type="Pfam" id="PF05699">
    <property type="entry name" value="Dimer_Tnp_hAT"/>
    <property type="match status" value="1"/>
</dbReference>
<dbReference type="PANTHER" id="PTHR46481">
    <property type="entry name" value="ZINC FINGER BED DOMAIN-CONTAINING PROTEIN 4"/>
    <property type="match status" value="1"/>
</dbReference>
<reference evidence="8" key="1">
    <citation type="submission" date="2021-04" db="EMBL/GenBank/DDBJ databases">
        <title>First draft genome resource for Brassicaceae pathogens Fusarium oxysporum f. sp. raphani and Fusarium oxysporum f. sp. rapae.</title>
        <authorList>
            <person name="Asai S."/>
        </authorList>
    </citation>
    <scope>NUCLEOTIDE SEQUENCE</scope>
    <source>
        <strain evidence="8">Tf1262</strain>
    </source>
</reference>
<evidence type="ECO:0000256" key="4">
    <source>
        <dbReference type="ARBA" id="ARBA00022833"/>
    </source>
</evidence>
<dbReference type="PANTHER" id="PTHR46481:SF10">
    <property type="entry name" value="ZINC FINGER BED DOMAIN-CONTAINING PROTEIN 39"/>
    <property type="match status" value="1"/>
</dbReference>
<evidence type="ECO:0000256" key="1">
    <source>
        <dbReference type="ARBA" id="ARBA00004123"/>
    </source>
</evidence>
<protein>
    <submittedName>
        <fullName evidence="8">Putative AC9 transposase</fullName>
    </submittedName>
</protein>
<name>A0A8J5Q040_FUSOX</name>
<dbReference type="InterPro" id="IPR052035">
    <property type="entry name" value="ZnF_BED_domain_contain"/>
</dbReference>
<evidence type="ECO:0000313" key="9">
    <source>
        <dbReference type="Proteomes" id="UP000693942"/>
    </source>
</evidence>
<evidence type="ECO:0000256" key="5">
    <source>
        <dbReference type="ARBA" id="ARBA00023242"/>
    </source>
</evidence>
<sequence length="705" mass="80577">MALSTNPDISAALFSTTSTASSDLDTATGFNRSDDNTEANVDISSTAHSGSGHRFWLCKECHQTKAAITHMYDAPSTSQANGHMEDVHRINRGGKMSPRRKKQRTLFDMVGLDARQGKDQAVMNAFITSFDPLRFQRLLIRWVACDNVPFNTLESPYFRELMEYANSAIIESGSLPTHNTMREWIVRTFNRHKGVVTELLGRSLSRINVSFDVWTSRKFTSLLGLTVHFLDDEGKFRTFLLGLPQIEGRHCGENLAGRVSEIIYEYGFEGRMGYFVTDNAESNDTRLEELATELGFNKQHYRLRCCGHIINLVARSILFGTDADAFEEDCQADKELQDEMRLWRAKGPIGKLHNIVHWVQRSGQRIDKLHKLQSIENTALGLEDRSTYDVITDNATRWNSSEAMMERGYQLRNPLDSLVQAEVTEWDQYVAMRTGGGTRPMPKRSRKKPAIVDDKMSTTKRLEGRPEEGKYGAIWEVLLTMEWLLQHLEDSKLQHEQDEEPYLRIGCNLGWMKLDKYYTLTEDSPVYLASLVLHPAFRWPSVESQWADHPDWLERGKIAVRELWEEYQKLPIEQDTIPEQPTAARKTTDLDDFMASARKLSTQRAPSAPPTRDEYAEWLSTSDPGDCLVDNPIQYWLLRRRQYPRLSRMAIDLFSVPAMSSEPERIFSLAGQMVTPPRKRLQADIVGAARCISSWEKSGAIEISK</sequence>
<keyword evidence="4" id="KW-0862">Zinc</keyword>
<evidence type="ECO:0000313" key="8">
    <source>
        <dbReference type="EMBL" id="KAG7426567.1"/>
    </source>
</evidence>
<dbReference type="GO" id="GO:0008270">
    <property type="term" value="F:zinc ion binding"/>
    <property type="evidence" value="ECO:0007669"/>
    <property type="project" value="UniProtKB-KW"/>
</dbReference>